<organism evidence="4 5">
    <name type="scientific">Mycetocola reblochoni REB411</name>
    <dbReference type="NCBI Taxonomy" id="1255698"/>
    <lineage>
        <taxon>Bacteria</taxon>
        <taxon>Bacillati</taxon>
        <taxon>Actinomycetota</taxon>
        <taxon>Actinomycetes</taxon>
        <taxon>Micrococcales</taxon>
        <taxon>Microbacteriaceae</taxon>
        <taxon>Mycetocola</taxon>
    </lineage>
</organism>
<accession>A0A1R4K9G4</accession>
<dbReference type="InterPro" id="IPR007863">
    <property type="entry name" value="Peptidase_M16_C"/>
</dbReference>
<dbReference type="EMBL" id="FUKR01000071">
    <property type="protein sequence ID" value="SJN40792.1"/>
    <property type="molecule type" value="Genomic_DNA"/>
</dbReference>
<dbReference type="InterPro" id="IPR011249">
    <property type="entry name" value="Metalloenz_LuxS/M16"/>
</dbReference>
<dbReference type="OrthoDB" id="9811314at2"/>
<dbReference type="Proteomes" id="UP000196778">
    <property type="component" value="Unassembled WGS sequence"/>
</dbReference>
<evidence type="ECO:0000313" key="5">
    <source>
        <dbReference type="Proteomes" id="UP000196778"/>
    </source>
</evidence>
<protein>
    <submittedName>
        <fullName evidence="4">Peptidase, M16 family</fullName>
    </submittedName>
</protein>
<evidence type="ECO:0000259" key="2">
    <source>
        <dbReference type="Pfam" id="PF00675"/>
    </source>
</evidence>
<keyword evidence="5" id="KW-1185">Reference proteome</keyword>
<dbReference type="PANTHER" id="PTHR11851:SF49">
    <property type="entry name" value="MITOCHONDRIAL-PROCESSING PEPTIDASE SUBUNIT ALPHA"/>
    <property type="match status" value="1"/>
</dbReference>
<dbReference type="Pfam" id="PF00675">
    <property type="entry name" value="Peptidase_M16"/>
    <property type="match status" value="1"/>
</dbReference>
<gene>
    <name evidence="4" type="ORF">FM119_12215</name>
</gene>
<proteinExistence type="inferred from homology"/>
<reference evidence="5" key="1">
    <citation type="submission" date="2017-02" db="EMBL/GenBank/DDBJ databases">
        <authorList>
            <person name="Dridi B."/>
        </authorList>
    </citation>
    <scope>NUCLEOTIDE SEQUENCE [LARGE SCALE GENOMIC DNA]</scope>
    <source>
        <strain evidence="5">EB411</strain>
    </source>
</reference>
<dbReference type="Pfam" id="PF05193">
    <property type="entry name" value="Peptidase_M16_C"/>
    <property type="match status" value="1"/>
</dbReference>
<sequence>MTGAVALPLTEPSLRFEASGDAVVERSVLANGLRILTEHVPGARSVTLGFWVPIGSRDERTGTDGGITAGSTHFLEHLLFKGTSNRSALDIAIAFDAVGGEHNAVTAKEYTCYYAKVRDLDVPMAVDVMVDMLANSLLSEVEFETERGVILDELAMGEDDPNTVCAEGLFARLFAGSALARPIGGTSADILVAARDAVWEHYRSGYSPRQLVVTAAGGVSHGQLRELIEAAVSSTAWADAPDAAPVSRRATMPEGPVRVDGGAHAIARPIEQCTLMLGLPGLAVTDPRRATLSVLNSVLGGGMSSRLFQDIRERRGLAYSVYSSAPSYSDQGAFVLAASCSPANAGEVADRLWEQFLLLADRGVDDQEIARAFGQLSGSAALALEDSDTRMTRLGRAELMTGEFLDLDATLARLAKVDRAQLAELATEIAAGTPVLTAVGAVGDDFARDRACSTSDRATTGAGHR</sequence>
<dbReference type="AlphaFoldDB" id="A0A1R4K9G4"/>
<evidence type="ECO:0000256" key="1">
    <source>
        <dbReference type="ARBA" id="ARBA00007261"/>
    </source>
</evidence>
<dbReference type="PANTHER" id="PTHR11851">
    <property type="entry name" value="METALLOPROTEASE"/>
    <property type="match status" value="1"/>
</dbReference>
<evidence type="ECO:0000313" key="4">
    <source>
        <dbReference type="EMBL" id="SJN40792.1"/>
    </source>
</evidence>
<feature type="domain" description="Peptidase M16 N-terminal" evidence="2">
    <location>
        <begin position="34"/>
        <end position="186"/>
    </location>
</feature>
<feature type="domain" description="Peptidase M16 C-terminal" evidence="3">
    <location>
        <begin position="195"/>
        <end position="372"/>
    </location>
</feature>
<dbReference type="InterPro" id="IPR050361">
    <property type="entry name" value="MPP/UQCRC_Complex"/>
</dbReference>
<dbReference type="Gene3D" id="3.30.830.10">
    <property type="entry name" value="Metalloenzyme, LuxS/M16 peptidase-like"/>
    <property type="match status" value="2"/>
</dbReference>
<dbReference type="RefSeq" id="WP_087138438.1">
    <property type="nucleotide sequence ID" value="NZ_FUKR01000071.1"/>
</dbReference>
<dbReference type="GO" id="GO:0046872">
    <property type="term" value="F:metal ion binding"/>
    <property type="evidence" value="ECO:0007669"/>
    <property type="project" value="InterPro"/>
</dbReference>
<comment type="similarity">
    <text evidence="1">Belongs to the peptidase M16 family.</text>
</comment>
<name>A0A1R4K9G4_9MICO</name>
<dbReference type="InterPro" id="IPR011765">
    <property type="entry name" value="Pept_M16_N"/>
</dbReference>
<dbReference type="SUPFAM" id="SSF63411">
    <property type="entry name" value="LuxS/MPP-like metallohydrolase"/>
    <property type="match status" value="2"/>
</dbReference>
<evidence type="ECO:0000259" key="3">
    <source>
        <dbReference type="Pfam" id="PF05193"/>
    </source>
</evidence>